<dbReference type="GO" id="GO:0008017">
    <property type="term" value="F:microtubule binding"/>
    <property type="evidence" value="ECO:0007669"/>
    <property type="project" value="TreeGrafter"/>
</dbReference>
<dbReference type="InterPro" id="IPR022812">
    <property type="entry name" value="Dynamin"/>
</dbReference>
<dbReference type="PANTHER" id="PTHR11566:SF21">
    <property type="entry name" value="DYNAMIN RELATED PROTEIN 1, ISOFORM A"/>
    <property type="match status" value="1"/>
</dbReference>
<dbReference type="InterPro" id="IPR019762">
    <property type="entry name" value="Dynamin_GTPase_CS"/>
</dbReference>
<dbReference type="GeneID" id="8855101"/>
<evidence type="ECO:0000259" key="6">
    <source>
        <dbReference type="PROSITE" id="PS51718"/>
    </source>
</evidence>
<dbReference type="InterPro" id="IPR001401">
    <property type="entry name" value="Dynamin_GTPase"/>
</dbReference>
<dbReference type="AlphaFoldDB" id="D2V2S3"/>
<dbReference type="PANTHER" id="PTHR11566">
    <property type="entry name" value="DYNAMIN"/>
    <property type="match status" value="1"/>
</dbReference>
<dbReference type="Pfam" id="PF00350">
    <property type="entry name" value="Dynamin_N"/>
    <property type="match status" value="1"/>
</dbReference>
<accession>D2V2S3</accession>
<dbReference type="eggNOG" id="KOG0446">
    <property type="taxonomic scope" value="Eukaryota"/>
</dbReference>
<feature type="domain" description="Dynamin-type G" evidence="6">
    <location>
        <begin position="23"/>
        <end position="305"/>
    </location>
</feature>
<dbReference type="PROSITE" id="PS00410">
    <property type="entry name" value="G_DYNAMIN_1"/>
    <property type="match status" value="1"/>
</dbReference>
<dbReference type="InterPro" id="IPR003130">
    <property type="entry name" value="GED"/>
</dbReference>
<dbReference type="CDD" id="cd08771">
    <property type="entry name" value="DLP_1"/>
    <property type="match status" value="1"/>
</dbReference>
<dbReference type="GO" id="GO:0000266">
    <property type="term" value="P:mitochondrial fission"/>
    <property type="evidence" value="ECO:0007669"/>
    <property type="project" value="TreeGrafter"/>
</dbReference>
<dbReference type="RefSeq" id="XP_002681690.1">
    <property type="nucleotide sequence ID" value="XM_002681644.1"/>
</dbReference>
<gene>
    <name evidence="7" type="ORF">NAEGRDRAFT_82955</name>
</gene>
<dbReference type="GO" id="GO:0006897">
    <property type="term" value="P:endocytosis"/>
    <property type="evidence" value="ECO:0007669"/>
    <property type="project" value="TreeGrafter"/>
</dbReference>
<dbReference type="GO" id="GO:0005525">
    <property type="term" value="F:GTP binding"/>
    <property type="evidence" value="ECO:0007669"/>
    <property type="project" value="UniProtKB-KW"/>
</dbReference>
<dbReference type="GO" id="GO:0016020">
    <property type="term" value="C:membrane"/>
    <property type="evidence" value="ECO:0007669"/>
    <property type="project" value="TreeGrafter"/>
</dbReference>
<proteinExistence type="inferred from homology"/>
<keyword evidence="1 3" id="KW-0547">Nucleotide-binding</keyword>
<dbReference type="VEuPathDB" id="AmoebaDB:NAEGRDRAFT_82955"/>
<dbReference type="OMA" id="KICHNCG"/>
<dbReference type="GO" id="GO:0048312">
    <property type="term" value="P:intracellular distribution of mitochondria"/>
    <property type="evidence" value="ECO:0007669"/>
    <property type="project" value="TreeGrafter"/>
</dbReference>
<evidence type="ECO:0000259" key="5">
    <source>
        <dbReference type="PROSITE" id="PS51388"/>
    </source>
</evidence>
<dbReference type="Proteomes" id="UP000006671">
    <property type="component" value="Unassembled WGS sequence"/>
</dbReference>
<dbReference type="GO" id="GO:0016559">
    <property type="term" value="P:peroxisome fission"/>
    <property type="evidence" value="ECO:0007669"/>
    <property type="project" value="TreeGrafter"/>
</dbReference>
<dbReference type="InParanoid" id="D2V2S3"/>
<keyword evidence="8" id="KW-1185">Reference proteome</keyword>
<dbReference type="InterPro" id="IPR045063">
    <property type="entry name" value="Dynamin_N"/>
</dbReference>
<dbReference type="SUPFAM" id="SSF52540">
    <property type="entry name" value="P-loop containing nucleoside triphosphate hydrolases"/>
    <property type="match status" value="1"/>
</dbReference>
<evidence type="ECO:0000256" key="3">
    <source>
        <dbReference type="RuleBase" id="RU003932"/>
    </source>
</evidence>
<feature type="region of interest" description="Disordered" evidence="4">
    <location>
        <begin position="527"/>
        <end position="558"/>
    </location>
</feature>
<dbReference type="EMBL" id="GG738849">
    <property type="protein sequence ID" value="EFC48946.1"/>
    <property type="molecule type" value="Genomic_DNA"/>
</dbReference>
<dbReference type="InterPro" id="IPR020850">
    <property type="entry name" value="GED_dom"/>
</dbReference>
<sequence>MEQLLPIINKIQDVFATVGLNDSIDLPQIAVVGSQSSGKSSVLENVVGRDFLPRGSGIVTRRPLILQLITIASKYKAVEEVTEQQKQQEEYGEFLHLPNKKFYNFSEIREEIVRETDRITGSNKNISSAPINLKIYSPYVLNLTLIDLPGITKVPVGDQPKDIEQQIRKMILQFISKPTCIILAVTAANTDLANSDALKLAKEVDRTGDRTLGVLTKVDIMDKGVDCMDIIRGEVLPLKMGYIGVINRSQNDINTNKSIRDALKDEDAFFRNHPSYRSYANNMGTKYLAKTLNKILLNHINNVLPELRNKIGNLLTQCQQRMKEYGSGPISDDSPGALLLQLLTDYTTEYIDSIDGRNTEIIKMNELFGGALINNIFVSKYYPQLSELEACENLTDFDIKTAIKNAKGSKTSLFVPEAAFEILVRRQVKLLEDPSIQCVDRVFEELMNIEDFCEKKLIRFPNLKERVKEFIIQLWKGYTIELKEFIRNMIRIELAYINTNHPDFMGSSKNVFSLMMPNKNRVNRVQSGDHLQQQQQQQHQMRPNMHQIRSQNPMPSEDDMYDYNPNQGNTRSGLQPPVNSMGLMGGSLGERENQEVEVIRALLTAYFDNVVRKKLADQVPKSIMAFLVIKTKSNLQSELIKELYKPELFETLLKENDAIAQKRKQTQKMLKALTKAQNAINEIKGIRL</sequence>
<dbReference type="OrthoDB" id="5061070at2759"/>
<dbReference type="GO" id="GO:0005874">
    <property type="term" value="C:microtubule"/>
    <property type="evidence" value="ECO:0007669"/>
    <property type="project" value="TreeGrafter"/>
</dbReference>
<name>D2V2S3_NAEGR</name>
<dbReference type="InterPro" id="IPR030381">
    <property type="entry name" value="G_DYNAMIN_dom"/>
</dbReference>
<dbReference type="Pfam" id="PF02212">
    <property type="entry name" value="GED"/>
    <property type="match status" value="1"/>
</dbReference>
<dbReference type="SMART" id="SM00302">
    <property type="entry name" value="GED"/>
    <property type="match status" value="1"/>
</dbReference>
<dbReference type="Gene3D" id="3.40.50.300">
    <property type="entry name" value="P-loop containing nucleotide triphosphate hydrolases"/>
    <property type="match status" value="1"/>
</dbReference>
<evidence type="ECO:0000313" key="7">
    <source>
        <dbReference type="EMBL" id="EFC48946.1"/>
    </source>
</evidence>
<evidence type="ECO:0000256" key="2">
    <source>
        <dbReference type="ARBA" id="ARBA00023134"/>
    </source>
</evidence>
<dbReference type="FunCoup" id="D2V2S3">
    <property type="interactions" value="23"/>
</dbReference>
<dbReference type="FunFam" id="3.40.50.300:FF:001027">
    <property type="entry name" value="dynamin-related protein 3A"/>
    <property type="match status" value="1"/>
</dbReference>
<dbReference type="STRING" id="5762.D2V2S3"/>
<dbReference type="Pfam" id="PF01031">
    <property type="entry name" value="Dynamin_M"/>
    <property type="match status" value="1"/>
</dbReference>
<dbReference type="GO" id="GO:0005737">
    <property type="term" value="C:cytoplasm"/>
    <property type="evidence" value="ECO:0007669"/>
    <property type="project" value="TreeGrafter"/>
</dbReference>
<dbReference type="PROSITE" id="PS51718">
    <property type="entry name" value="G_DYNAMIN_2"/>
    <property type="match status" value="1"/>
</dbReference>
<evidence type="ECO:0000313" key="8">
    <source>
        <dbReference type="Proteomes" id="UP000006671"/>
    </source>
</evidence>
<evidence type="ECO:0000256" key="1">
    <source>
        <dbReference type="ARBA" id="ARBA00022741"/>
    </source>
</evidence>
<comment type="similarity">
    <text evidence="3">Belongs to the TRAFAC class dynamin-like GTPase superfamily. Dynamin/Fzo/YdjA family.</text>
</comment>
<keyword evidence="2 3" id="KW-0342">GTP-binding</keyword>
<dbReference type="PROSITE" id="PS51388">
    <property type="entry name" value="GED"/>
    <property type="match status" value="1"/>
</dbReference>
<evidence type="ECO:0000256" key="4">
    <source>
        <dbReference type="SAM" id="MobiDB-lite"/>
    </source>
</evidence>
<feature type="domain" description="GED" evidence="5">
    <location>
        <begin position="596"/>
        <end position="688"/>
    </location>
</feature>
<dbReference type="Gene3D" id="1.20.120.1240">
    <property type="entry name" value="Dynamin, middle domain"/>
    <property type="match status" value="1"/>
</dbReference>
<dbReference type="InterPro" id="IPR000375">
    <property type="entry name" value="Dynamin_stalk"/>
</dbReference>
<organism evidence="8">
    <name type="scientific">Naegleria gruberi</name>
    <name type="common">Amoeba</name>
    <dbReference type="NCBI Taxonomy" id="5762"/>
    <lineage>
        <taxon>Eukaryota</taxon>
        <taxon>Discoba</taxon>
        <taxon>Heterolobosea</taxon>
        <taxon>Tetramitia</taxon>
        <taxon>Eutetramitia</taxon>
        <taxon>Vahlkampfiidae</taxon>
        <taxon>Naegleria</taxon>
    </lineage>
</organism>
<dbReference type="PRINTS" id="PR00195">
    <property type="entry name" value="DYNAMIN"/>
</dbReference>
<dbReference type="GO" id="GO:0003924">
    <property type="term" value="F:GTPase activity"/>
    <property type="evidence" value="ECO:0007669"/>
    <property type="project" value="InterPro"/>
</dbReference>
<reference evidence="7 8" key="1">
    <citation type="journal article" date="2010" name="Cell">
        <title>The genome of Naegleria gruberi illuminates early eukaryotic versatility.</title>
        <authorList>
            <person name="Fritz-Laylin L.K."/>
            <person name="Prochnik S.E."/>
            <person name="Ginger M.L."/>
            <person name="Dacks J.B."/>
            <person name="Carpenter M.L."/>
            <person name="Field M.C."/>
            <person name="Kuo A."/>
            <person name="Paredez A."/>
            <person name="Chapman J."/>
            <person name="Pham J."/>
            <person name="Shu S."/>
            <person name="Neupane R."/>
            <person name="Cipriano M."/>
            <person name="Mancuso J."/>
            <person name="Tu H."/>
            <person name="Salamov A."/>
            <person name="Lindquist E."/>
            <person name="Shapiro H."/>
            <person name="Lucas S."/>
            <person name="Grigoriev I.V."/>
            <person name="Cande W.Z."/>
            <person name="Fulton C."/>
            <person name="Rokhsar D.S."/>
            <person name="Dawson S.C."/>
        </authorList>
    </citation>
    <scope>NUCLEOTIDE SEQUENCE [LARGE SCALE GENOMIC DNA]</scope>
    <source>
        <strain evidence="7 8">NEG-M</strain>
    </source>
</reference>
<protein>
    <submittedName>
        <fullName evidence="7">Dynamin</fullName>
    </submittedName>
</protein>
<dbReference type="KEGG" id="ngr:NAEGRDRAFT_82955"/>
<dbReference type="SMART" id="SM00053">
    <property type="entry name" value="DYNc"/>
    <property type="match status" value="1"/>
</dbReference>
<dbReference type="InterPro" id="IPR027417">
    <property type="entry name" value="P-loop_NTPase"/>
</dbReference>